<proteinExistence type="inferred from homology"/>
<dbReference type="Gene3D" id="3.40.50.1700">
    <property type="entry name" value="Glycoside hydrolase family 3 C-terminal domain"/>
    <property type="match status" value="1"/>
</dbReference>
<evidence type="ECO:0000259" key="4">
    <source>
        <dbReference type="Pfam" id="PF00933"/>
    </source>
</evidence>
<evidence type="ECO:0000256" key="3">
    <source>
        <dbReference type="ARBA" id="ARBA00023295"/>
    </source>
</evidence>
<evidence type="ECO:0000256" key="1">
    <source>
        <dbReference type="ARBA" id="ARBA00005336"/>
    </source>
</evidence>
<name>A0ABW4B5Y1_9LACO</name>
<reference evidence="6" key="1">
    <citation type="journal article" date="2019" name="Int. J. Syst. Evol. Microbiol.">
        <title>The Global Catalogue of Microorganisms (GCM) 10K type strain sequencing project: providing services to taxonomists for standard genome sequencing and annotation.</title>
        <authorList>
            <consortium name="The Broad Institute Genomics Platform"/>
            <consortium name="The Broad Institute Genome Sequencing Center for Infectious Disease"/>
            <person name="Wu L."/>
            <person name="Ma J."/>
        </authorList>
    </citation>
    <scope>NUCLEOTIDE SEQUENCE [LARGE SCALE GENOMIC DNA]</scope>
    <source>
        <strain evidence="6">CCM 8911</strain>
    </source>
</reference>
<evidence type="ECO:0000313" key="6">
    <source>
        <dbReference type="Proteomes" id="UP001597249"/>
    </source>
</evidence>
<dbReference type="InterPro" id="IPR001764">
    <property type="entry name" value="Glyco_hydro_3_N"/>
</dbReference>
<dbReference type="SUPFAM" id="SSF51445">
    <property type="entry name" value="(Trans)glycosidases"/>
    <property type="match status" value="1"/>
</dbReference>
<evidence type="ECO:0000256" key="2">
    <source>
        <dbReference type="ARBA" id="ARBA00022801"/>
    </source>
</evidence>
<dbReference type="InterPro" id="IPR017853">
    <property type="entry name" value="GH"/>
</dbReference>
<protein>
    <submittedName>
        <fullName evidence="5">Beta-N-acetylhexosaminidase</fullName>
        <ecNumber evidence="5">3.2.1.52</ecNumber>
    </submittedName>
</protein>
<dbReference type="InterPro" id="IPR036881">
    <property type="entry name" value="Glyco_hydro_3_C_sf"/>
</dbReference>
<accession>A0ABW4B5Y1</accession>
<dbReference type="EC" id="3.2.1.52" evidence="5"/>
<keyword evidence="3 5" id="KW-0326">Glycosidase</keyword>
<dbReference type="RefSeq" id="WP_125585353.1">
    <property type="nucleotide sequence ID" value="NZ_JBHTMO010000004.1"/>
</dbReference>
<dbReference type="GO" id="GO:0004563">
    <property type="term" value="F:beta-N-acetylhexosaminidase activity"/>
    <property type="evidence" value="ECO:0007669"/>
    <property type="project" value="UniProtKB-EC"/>
</dbReference>
<dbReference type="Gene3D" id="3.20.20.300">
    <property type="entry name" value="Glycoside hydrolase, family 3, N-terminal domain"/>
    <property type="match status" value="1"/>
</dbReference>
<feature type="domain" description="Glycoside hydrolase family 3 N-terminal" evidence="4">
    <location>
        <begin position="4"/>
        <end position="327"/>
    </location>
</feature>
<dbReference type="EMBL" id="JBHTMO010000004">
    <property type="protein sequence ID" value="MFD1392432.1"/>
    <property type="molecule type" value="Genomic_DNA"/>
</dbReference>
<sequence length="517" mass="54240">MSQTLEQRAGELFIVGFHGTVPSAEIKEMIRRYHVSGVILFARNIEDAAQLARLTDALQAEAKAAGYTAPLLIALDQENGVIRRIEKGVSLLPGAMALAATGDPTNAAKAYAASAAGLSALGVNWSLAPDADVNTNPDNPVIGVRSFGDQAPVVAQYVTQAVHGLQGNGMAACLKHFPGHGNTAVDSHQALPELLQSMNDLEETELIPFKAGIAAGAAAVMIAHIQFPAVDPTLPASLSPAVITTLLRDRLRFDGVIVTDDLEMKAIADHYGTPAACVRALQSGADLAMVSHVYATQKAAIAQVMAAMTAGTLTKAQTAKAARRLRKLRQRVGRWQTHFDAAAFASRVAVDAKLATTLYQRSVTLVQPAAHPLTTAPVVITFANQQQSLVVDHAVPINALVQSVRRVFPAAGAVTLDLADPAALTQLDSIPAGRPVVIGTSNVKATADIQAQAVRTLEAQGHAVHVIALRNPYDRRWLPVVASYTAAYEATPAALDQAVLALAGKGKPSGRLPVVLP</sequence>
<keyword evidence="6" id="KW-1185">Reference proteome</keyword>
<dbReference type="InterPro" id="IPR050226">
    <property type="entry name" value="NagZ_Beta-hexosaminidase"/>
</dbReference>
<dbReference type="NCBIfam" id="NF003740">
    <property type="entry name" value="PRK05337.1"/>
    <property type="match status" value="1"/>
</dbReference>
<evidence type="ECO:0000313" key="5">
    <source>
        <dbReference type="EMBL" id="MFD1392432.1"/>
    </source>
</evidence>
<gene>
    <name evidence="5" type="primary">nagZ</name>
    <name evidence="5" type="ORF">ACFQ3L_02370</name>
</gene>
<keyword evidence="2 5" id="KW-0378">Hydrolase</keyword>
<dbReference type="PANTHER" id="PTHR30480">
    <property type="entry name" value="BETA-HEXOSAMINIDASE-RELATED"/>
    <property type="match status" value="1"/>
</dbReference>
<comment type="similarity">
    <text evidence="1">Belongs to the glycosyl hydrolase 3 family.</text>
</comment>
<comment type="caution">
    <text evidence="5">The sequence shown here is derived from an EMBL/GenBank/DDBJ whole genome shotgun (WGS) entry which is preliminary data.</text>
</comment>
<dbReference type="PANTHER" id="PTHR30480:SF16">
    <property type="entry name" value="GLYCOSIDE HYDROLASE FAMILY 3 DOMAIN PROTEIN"/>
    <property type="match status" value="1"/>
</dbReference>
<dbReference type="Pfam" id="PF00933">
    <property type="entry name" value="Glyco_hydro_3"/>
    <property type="match status" value="1"/>
</dbReference>
<dbReference type="Proteomes" id="UP001597249">
    <property type="component" value="Unassembled WGS sequence"/>
</dbReference>
<dbReference type="InterPro" id="IPR036962">
    <property type="entry name" value="Glyco_hydro_3_N_sf"/>
</dbReference>
<organism evidence="5 6">
    <name type="scientific">Lacticaseibacillus jixianensis</name>
    <dbReference type="NCBI Taxonomy" id="2486012"/>
    <lineage>
        <taxon>Bacteria</taxon>
        <taxon>Bacillati</taxon>
        <taxon>Bacillota</taxon>
        <taxon>Bacilli</taxon>
        <taxon>Lactobacillales</taxon>
        <taxon>Lactobacillaceae</taxon>
        <taxon>Lacticaseibacillus</taxon>
    </lineage>
</organism>